<dbReference type="SUPFAM" id="SSF82866">
    <property type="entry name" value="Multidrug efflux transporter AcrB transmembrane domain"/>
    <property type="match status" value="2"/>
</dbReference>
<dbReference type="PANTHER" id="PTHR32063:SF0">
    <property type="entry name" value="SWARMING MOTILITY PROTEIN SWRC"/>
    <property type="match status" value="1"/>
</dbReference>
<dbReference type="SUPFAM" id="SSF82714">
    <property type="entry name" value="Multidrug efflux transporter AcrB TolC docking domain, DN and DC subdomains"/>
    <property type="match status" value="2"/>
</dbReference>
<dbReference type="GO" id="GO:0042910">
    <property type="term" value="F:xenobiotic transmembrane transporter activity"/>
    <property type="evidence" value="ECO:0007669"/>
    <property type="project" value="TreeGrafter"/>
</dbReference>
<dbReference type="HOGENOM" id="CLU_002755_1_2_0"/>
<keyword evidence="1" id="KW-0812">Transmembrane</keyword>
<dbReference type="PRINTS" id="PR00702">
    <property type="entry name" value="ACRIFLAVINRP"/>
</dbReference>
<evidence type="ECO:0000313" key="2">
    <source>
        <dbReference type="EMBL" id="ADC89189.1"/>
    </source>
</evidence>
<protein>
    <submittedName>
        <fullName evidence="2">Acriflavin resistance protein</fullName>
    </submittedName>
</protein>
<dbReference type="PANTHER" id="PTHR32063">
    <property type="match status" value="1"/>
</dbReference>
<dbReference type="Gene3D" id="3.30.70.1430">
    <property type="entry name" value="Multidrug efflux transporter AcrB pore domain"/>
    <property type="match status" value="2"/>
</dbReference>
<feature type="transmembrane region" description="Helical" evidence="1">
    <location>
        <begin position="939"/>
        <end position="958"/>
    </location>
</feature>
<dbReference type="SUPFAM" id="SSF82693">
    <property type="entry name" value="Multidrug efflux transporter AcrB pore domain, PN1, PN2, PC1 and PC2 subdomains"/>
    <property type="match status" value="3"/>
</dbReference>
<dbReference type="Pfam" id="PF00873">
    <property type="entry name" value="ACR_tran"/>
    <property type="match status" value="1"/>
</dbReference>
<feature type="transmembrane region" description="Helical" evidence="1">
    <location>
        <begin position="867"/>
        <end position="890"/>
    </location>
</feature>
<keyword evidence="3" id="KW-1185">Reference proteome</keyword>
<feature type="transmembrane region" description="Helical" evidence="1">
    <location>
        <begin position="456"/>
        <end position="479"/>
    </location>
</feature>
<feature type="transmembrane region" description="Helical" evidence="1">
    <location>
        <begin position="353"/>
        <end position="370"/>
    </location>
</feature>
<dbReference type="AlphaFoldDB" id="D3SPV2"/>
<sequence>MYRFFIHRPVTTWMFMLSFILLGLYSLRGIPLDRLPDVDFPVVSVVTTYPGADPYVVDVNVTRVIEDQLATINGIEAITSQSFAGTSRITVTFSLEKDIDVAAQEVRDAVQRAMKQLPPGVDPPVVRKVDTSLAPVLAVLLHSPTADYQTLAYWADKVIKREFERISGVGQVDLGGFRDNVMWVRIDPEKLYGRQLAVTDVLEAIQKNYLDAPAGAIYGTKRDYILRLYGKARDSKELEEIFITPNVRLGDVGYAYFGEDEKRGMARFMGEQAIAIVIYKQSKTNTVATVDAVKAKMEELSRQLPPGLRMDITFDSSVFVKDSVKAAIEEIVIGSLLTALVVYVFLGRLRLTLVPVFAIPVTLLGTVFLLRELGLSLNTFTLLALAVAVGIVIDDAIVVLESIYRRREEGLEPLQAGEIGTRIVIFALLASTASLVIVFLPVIFLKGVVGKLFGNFALTLVLAIALSYIVAVSFTPMAVSRLVKEKGEENLFVKLYASFEERFDSWLRWSLDHKITVLLLSAVAVGVGFVFLRMTPKEFFPLVDEGRFLVRFETPVGSSFDYTESKARQIEDILKKNPYVDRFGMALGQGVAGRPDVNGGLAFVYLKDRSERPHQKVIMEQLRKQFSSLKDVRVSVESAGIIGPAGGRQVDIQYVIKGPDLQELQRLADSMVAYFKNRKGYRDVDTDLRLNEPQVRIYPDREKLRDLGVPLEQVSATLNALLGKLKLGTYELGAESYDLYVKATPEFITNVDNLKKVFVRSMNGSLVPLTEVVGIEEATGYHVVNRYNRQYSFSFFANLEGKPLGSAVQEVEDWLRQNLPPGYTFEPAGQAKEFARAFRGMGLALFVALLGVYMVLASLFESYRYPLIVLLMVPLAVMGSFGLLLVSGTSLSVPSYFGIILLVGIIVRDAVLFIERIIQLQTEGLPVREAILQARRERLRPILMTTLTVVASLTPVALGLTAGSELRKPLALAVIGGIFSGLPLSLFLLPVLYEITSRKVRYNR</sequence>
<keyword evidence="1" id="KW-0472">Membrane</keyword>
<feature type="transmembrane region" description="Helical" evidence="1">
    <location>
        <begin position="326"/>
        <end position="346"/>
    </location>
</feature>
<dbReference type="InterPro" id="IPR001036">
    <property type="entry name" value="Acrflvin-R"/>
</dbReference>
<feature type="transmembrane region" description="Helical" evidence="1">
    <location>
        <begin position="423"/>
        <end position="444"/>
    </location>
</feature>
<dbReference type="Gene3D" id="3.30.2090.10">
    <property type="entry name" value="Multidrug efflux transporter AcrB TolC docking domain, DN and DC subdomains"/>
    <property type="match status" value="2"/>
</dbReference>
<feature type="transmembrane region" description="Helical" evidence="1">
    <location>
        <begin position="382"/>
        <end position="403"/>
    </location>
</feature>
<dbReference type="GO" id="GO:0005886">
    <property type="term" value="C:plasma membrane"/>
    <property type="evidence" value="ECO:0007669"/>
    <property type="project" value="TreeGrafter"/>
</dbReference>
<reference evidence="3" key="1">
    <citation type="journal article" date="2010" name="Stand. Genomic Sci.">
        <title>Complete genome sequence of Thermocrinis albus type strain (HI 11/12T).</title>
        <authorList>
            <person name="Wirth R."/>
            <person name="Sikorski J."/>
            <person name="Brambilla E."/>
            <person name="Misra M."/>
            <person name="Lapidus A."/>
            <person name="Copeland A."/>
            <person name="Nolan M."/>
            <person name="Lucas S."/>
            <person name="Chen F."/>
            <person name="Tice H."/>
            <person name="Cheng J.F."/>
            <person name="Han C."/>
            <person name="Detter J.C."/>
            <person name="Tapia R."/>
            <person name="Bruce D."/>
            <person name="Goodwin L."/>
            <person name="Pitluck S."/>
            <person name="Pati A."/>
            <person name="Anderson I."/>
            <person name="Ivanova N."/>
            <person name="Mavromatis K."/>
            <person name="Mikhailova N."/>
            <person name="Chen A."/>
            <person name="Palaniappan K."/>
            <person name="Bilek Y."/>
            <person name="Hader T."/>
            <person name="Land M."/>
            <person name="Hauser L."/>
            <person name="Chang Y.J."/>
            <person name="Jeffries C.D."/>
            <person name="Tindall B.J."/>
            <person name="Rohde M."/>
            <person name="Goker M."/>
            <person name="Bristow J."/>
            <person name="Eisen J.A."/>
            <person name="Markowitz V."/>
            <person name="Hugenholtz P."/>
            <person name="Kyrpides N.C."/>
            <person name="Klenk H.P."/>
        </authorList>
    </citation>
    <scope>NUCLEOTIDE SEQUENCE [LARGE SCALE GENOMIC DNA]</scope>
    <source>
        <strain evidence="3">DSM 14484 / JCM 11386 / HI 11/12</strain>
    </source>
</reference>
<dbReference type="InterPro" id="IPR027463">
    <property type="entry name" value="AcrB_DN_DC_subdom"/>
</dbReference>
<proteinExistence type="predicted"/>
<feature type="transmembrane region" description="Helical" evidence="1">
    <location>
        <begin position="896"/>
        <end position="918"/>
    </location>
</feature>
<evidence type="ECO:0000313" key="3">
    <source>
        <dbReference type="Proteomes" id="UP000002043"/>
    </source>
</evidence>
<feature type="transmembrane region" description="Helical" evidence="1">
    <location>
        <begin position="840"/>
        <end position="860"/>
    </location>
</feature>
<name>D3SPV2_THEAH</name>
<dbReference type="RefSeq" id="WP_012991596.1">
    <property type="nucleotide sequence ID" value="NC_013894.1"/>
</dbReference>
<dbReference type="Proteomes" id="UP000002043">
    <property type="component" value="Chromosome"/>
</dbReference>
<dbReference type="Gene3D" id="3.30.70.1320">
    <property type="entry name" value="Multidrug efflux transporter AcrB pore domain like"/>
    <property type="match status" value="1"/>
</dbReference>
<dbReference type="STRING" id="638303.Thal_0555"/>
<feature type="transmembrane region" description="Helical" evidence="1">
    <location>
        <begin position="515"/>
        <end position="534"/>
    </location>
</feature>
<gene>
    <name evidence="2" type="ordered locus">Thal_0555</name>
</gene>
<dbReference type="EMBL" id="CP001931">
    <property type="protein sequence ID" value="ADC89189.1"/>
    <property type="molecule type" value="Genomic_DNA"/>
</dbReference>
<feature type="transmembrane region" description="Helical" evidence="1">
    <location>
        <begin position="970"/>
        <end position="993"/>
    </location>
</feature>
<dbReference type="Gene3D" id="1.20.1640.10">
    <property type="entry name" value="Multidrug efflux transporter AcrB transmembrane domain"/>
    <property type="match status" value="2"/>
</dbReference>
<dbReference type="Gene3D" id="3.30.70.1440">
    <property type="entry name" value="Multidrug efflux transporter AcrB pore domain"/>
    <property type="match status" value="1"/>
</dbReference>
<dbReference type="KEGG" id="tal:Thal_0555"/>
<keyword evidence="1" id="KW-1133">Transmembrane helix</keyword>
<dbReference type="eggNOG" id="COG0841">
    <property type="taxonomic scope" value="Bacteria"/>
</dbReference>
<evidence type="ECO:0000256" key="1">
    <source>
        <dbReference type="SAM" id="Phobius"/>
    </source>
</evidence>
<dbReference type="FunFam" id="3.30.70.1430:FF:000001">
    <property type="entry name" value="Efflux pump membrane transporter"/>
    <property type="match status" value="1"/>
</dbReference>
<dbReference type="OrthoDB" id="8270at2"/>
<accession>D3SPV2</accession>
<organism evidence="2 3">
    <name type="scientific">Thermocrinis albus (strain DSM 14484 / JCM 11386 / HI 11/12)</name>
    <dbReference type="NCBI Taxonomy" id="638303"/>
    <lineage>
        <taxon>Bacteria</taxon>
        <taxon>Pseudomonadati</taxon>
        <taxon>Aquificota</taxon>
        <taxon>Aquificia</taxon>
        <taxon>Aquificales</taxon>
        <taxon>Aquificaceae</taxon>
        <taxon>Thermocrinis</taxon>
    </lineage>
</organism>